<comment type="similarity">
    <text evidence="1">Belongs to the glycosyltransferase group 1 family. Glycosyltransferase 4 subfamily.</text>
</comment>
<dbReference type="InterPro" id="IPR001296">
    <property type="entry name" value="Glyco_trans_1"/>
</dbReference>
<dbReference type="AlphaFoldDB" id="A0A8S0W8Y3"/>
<dbReference type="Gene3D" id="3.40.50.2000">
    <property type="entry name" value="Glycogen Phosphorylase B"/>
    <property type="match status" value="2"/>
</dbReference>
<dbReference type="GO" id="GO:0016757">
    <property type="term" value="F:glycosyltransferase activity"/>
    <property type="evidence" value="ECO:0007669"/>
    <property type="project" value="UniProtKB-KW"/>
</dbReference>
<sequence>MKLVVNLIYVTASFPYGPGEAFLIPEINELIKQGHKISILPLYPRGDLLHKDALPLLANTETVPLLSPRLLLSALVHLLKHPALLPQLLALIGRGQPKILLKNLAVLPKALWLARFASKCGAEHIHAHWATTTATAAWVAATVTRLPWSFTAHRWDIVENNLLPQKLTSAAFARFISLSGLRMAQEITPLPGGKCFVLHMGVSLPPSSTRPPSSSQSASPSQPYPGFRTSPAAEAQAPVLFCPANLIPVKGHRYLLLALALLKGRQVNPTLWLAGQGELLGELRHCCEKLGLAGQVRFLGQVAHEQLIGFYASRTVSAVVLPSVDLGHGLHEGIPVSLMEAMSFGIPTISTQTGGIPELLADDAGLLVPAKDAQALAAAIERLLSDSKLRAEVALKGYQRISDQFSASRTAAELNMAFQGHAEDRKNRRASFLPTYLL</sequence>
<keyword evidence="3 6" id="KW-0808">Transferase</keyword>
<dbReference type="Proteomes" id="UP000836597">
    <property type="component" value="Chromosome"/>
</dbReference>
<keyword evidence="2" id="KW-0328">Glycosyltransferase</keyword>
<feature type="domain" description="Glycosyl transferase family 1" evidence="5">
    <location>
        <begin position="234"/>
        <end position="399"/>
    </location>
</feature>
<organism evidence="6">
    <name type="scientific">Acididesulfobacillus acetoxydans</name>
    <dbReference type="NCBI Taxonomy" id="1561005"/>
    <lineage>
        <taxon>Bacteria</taxon>
        <taxon>Bacillati</taxon>
        <taxon>Bacillota</taxon>
        <taxon>Clostridia</taxon>
        <taxon>Eubacteriales</taxon>
        <taxon>Peptococcaceae</taxon>
        <taxon>Acididesulfobacillus</taxon>
    </lineage>
</organism>
<feature type="region of interest" description="Disordered" evidence="4">
    <location>
        <begin position="206"/>
        <end position="228"/>
    </location>
</feature>
<dbReference type="Pfam" id="PF00534">
    <property type="entry name" value="Glycos_transf_1"/>
    <property type="match status" value="1"/>
</dbReference>
<evidence type="ECO:0000256" key="2">
    <source>
        <dbReference type="ARBA" id="ARBA00022676"/>
    </source>
</evidence>
<evidence type="ECO:0000313" key="8">
    <source>
        <dbReference type="Proteomes" id="UP001071230"/>
    </source>
</evidence>
<evidence type="ECO:0000256" key="4">
    <source>
        <dbReference type="SAM" id="MobiDB-lite"/>
    </source>
</evidence>
<reference evidence="6" key="2">
    <citation type="submission" date="2020-01" db="EMBL/GenBank/DDBJ databases">
        <authorList>
            <person name="Hornung B."/>
        </authorList>
    </citation>
    <scope>NUCLEOTIDE SEQUENCE</scope>
    <source>
        <strain evidence="6">PacBioINE</strain>
    </source>
</reference>
<keyword evidence="8" id="KW-1185">Reference proteome</keyword>
<dbReference type="KEGG" id="aacx:DEACI_2862"/>
<accession>A0A8S0W8Y3</accession>
<evidence type="ECO:0000256" key="3">
    <source>
        <dbReference type="ARBA" id="ARBA00022679"/>
    </source>
</evidence>
<dbReference type="PANTHER" id="PTHR12526">
    <property type="entry name" value="GLYCOSYLTRANSFERASE"/>
    <property type="match status" value="1"/>
</dbReference>
<dbReference type="EMBL" id="LR746496">
    <property type="protein sequence ID" value="CAA7602189.1"/>
    <property type="molecule type" value="Genomic_DNA"/>
</dbReference>
<name>A0A8S0W8Y3_9FIRM</name>
<evidence type="ECO:0000313" key="7">
    <source>
        <dbReference type="EMBL" id="CEJ08745.1"/>
    </source>
</evidence>
<gene>
    <name evidence="6" type="ORF">DEACI_2862</name>
    <name evidence="7" type="ORF">DEACI_3225</name>
</gene>
<dbReference type="EMBL" id="CDGJ01000092">
    <property type="protein sequence ID" value="CEJ08745.1"/>
    <property type="molecule type" value="Genomic_DNA"/>
</dbReference>
<dbReference type="Proteomes" id="UP001071230">
    <property type="component" value="Unassembled WGS sequence"/>
</dbReference>
<evidence type="ECO:0000259" key="5">
    <source>
        <dbReference type="Pfam" id="PF00534"/>
    </source>
</evidence>
<evidence type="ECO:0000256" key="1">
    <source>
        <dbReference type="ARBA" id="ARBA00009481"/>
    </source>
</evidence>
<dbReference type="PANTHER" id="PTHR12526:SF640">
    <property type="entry name" value="COLANIC ACID BIOSYNTHESIS GLYCOSYLTRANSFERASE WCAL-RELATED"/>
    <property type="match status" value="1"/>
</dbReference>
<evidence type="ECO:0000313" key="6">
    <source>
        <dbReference type="EMBL" id="CAA7602189.1"/>
    </source>
</evidence>
<protein>
    <submittedName>
        <fullName evidence="6">Glycosyl transferase, family 1</fullName>
    </submittedName>
    <submittedName>
        <fullName evidence="7">Glycosyl transferase, group 1</fullName>
    </submittedName>
</protein>
<reference evidence="7" key="1">
    <citation type="submission" date="2014-11" db="EMBL/GenBank/DDBJ databases">
        <authorList>
            <person name="Hornung B.V."/>
        </authorList>
    </citation>
    <scope>NUCLEOTIDE SEQUENCE</scope>
    <source>
        <strain evidence="7">INE</strain>
    </source>
</reference>
<dbReference type="SUPFAM" id="SSF53756">
    <property type="entry name" value="UDP-Glycosyltransferase/glycogen phosphorylase"/>
    <property type="match status" value="1"/>
</dbReference>
<feature type="compositionally biased region" description="Low complexity" evidence="4">
    <location>
        <begin position="206"/>
        <end position="225"/>
    </location>
</feature>
<dbReference type="RefSeq" id="WP_240985600.1">
    <property type="nucleotide sequence ID" value="NZ_CDGJ01000092.1"/>
</dbReference>
<proteinExistence type="inferred from homology"/>
<dbReference type="CDD" id="cd03801">
    <property type="entry name" value="GT4_PimA-like"/>
    <property type="match status" value="1"/>
</dbReference>